<evidence type="ECO:0000313" key="2">
    <source>
        <dbReference type="EMBL" id="MFD1514098.1"/>
    </source>
</evidence>
<proteinExistence type="predicted"/>
<organism evidence="2 3">
    <name type="scientific">Halomarina rubra</name>
    <dbReference type="NCBI Taxonomy" id="2071873"/>
    <lineage>
        <taxon>Archaea</taxon>
        <taxon>Methanobacteriati</taxon>
        <taxon>Methanobacteriota</taxon>
        <taxon>Stenosarchaea group</taxon>
        <taxon>Halobacteria</taxon>
        <taxon>Halobacteriales</taxon>
        <taxon>Natronomonadaceae</taxon>
        <taxon>Halomarina</taxon>
    </lineage>
</organism>
<dbReference type="EMBL" id="JBHUDC010000006">
    <property type="protein sequence ID" value="MFD1514098.1"/>
    <property type="molecule type" value="Genomic_DNA"/>
</dbReference>
<keyword evidence="1" id="KW-1133">Transmembrane helix</keyword>
<evidence type="ECO:0000313" key="3">
    <source>
        <dbReference type="Proteomes" id="UP001597187"/>
    </source>
</evidence>
<name>A0ABD6AXT0_9EURY</name>
<dbReference type="Proteomes" id="UP001597187">
    <property type="component" value="Unassembled WGS sequence"/>
</dbReference>
<dbReference type="Pfam" id="PF25946">
    <property type="entry name" value="DUF7985"/>
    <property type="match status" value="1"/>
</dbReference>
<dbReference type="InterPro" id="IPR058291">
    <property type="entry name" value="DUF7985"/>
</dbReference>
<comment type="caution">
    <text evidence="2">The sequence shown here is derived from an EMBL/GenBank/DDBJ whole genome shotgun (WGS) entry which is preliminary data.</text>
</comment>
<protein>
    <submittedName>
        <fullName evidence="2">Uncharacterized protein</fullName>
    </submittedName>
</protein>
<dbReference type="RefSeq" id="WP_250874070.1">
    <property type="nucleotide sequence ID" value="NZ_JALXFV010000006.1"/>
</dbReference>
<gene>
    <name evidence="2" type="ORF">ACFSBT_12490</name>
</gene>
<keyword evidence="1" id="KW-0472">Membrane</keyword>
<reference evidence="2 3" key="1">
    <citation type="journal article" date="2019" name="Int. J. Syst. Evol. Microbiol.">
        <title>The Global Catalogue of Microorganisms (GCM) 10K type strain sequencing project: providing services to taxonomists for standard genome sequencing and annotation.</title>
        <authorList>
            <consortium name="The Broad Institute Genomics Platform"/>
            <consortium name="The Broad Institute Genome Sequencing Center for Infectious Disease"/>
            <person name="Wu L."/>
            <person name="Ma J."/>
        </authorList>
    </citation>
    <scope>NUCLEOTIDE SEQUENCE [LARGE SCALE GENOMIC DNA]</scope>
    <source>
        <strain evidence="2 3">CGMCC 1.12563</strain>
    </source>
</reference>
<evidence type="ECO:0000256" key="1">
    <source>
        <dbReference type="SAM" id="Phobius"/>
    </source>
</evidence>
<keyword evidence="1" id="KW-0812">Transmembrane</keyword>
<keyword evidence="3" id="KW-1185">Reference proteome</keyword>
<feature type="transmembrane region" description="Helical" evidence="1">
    <location>
        <begin position="25"/>
        <end position="42"/>
    </location>
</feature>
<feature type="transmembrane region" description="Helical" evidence="1">
    <location>
        <begin position="72"/>
        <end position="94"/>
    </location>
</feature>
<sequence length="102" mass="10794">MPVSAQESNPICSDESDTLASMVEGFIQITTALGVMGLLIVWQADSLMQMIAVGREQKASLRDHKRTAIKSAAILVCLGPLFTVAGTTMGLPIASCVDLIPF</sequence>
<dbReference type="AlphaFoldDB" id="A0ABD6AXT0"/>
<accession>A0ABD6AXT0</accession>